<proteinExistence type="predicted"/>
<dbReference type="OrthoDB" id="410104at2759"/>
<evidence type="ECO:0000313" key="2">
    <source>
        <dbReference type="Proteomes" id="UP000024635"/>
    </source>
</evidence>
<dbReference type="AlphaFoldDB" id="A0A016V2E4"/>
<dbReference type="EMBL" id="JARK01001356">
    <property type="protein sequence ID" value="EYC20903.1"/>
    <property type="molecule type" value="Genomic_DNA"/>
</dbReference>
<dbReference type="Proteomes" id="UP000024635">
    <property type="component" value="Unassembled WGS sequence"/>
</dbReference>
<dbReference type="Pfam" id="PF17641">
    <property type="entry name" value="ASPRs"/>
    <property type="match status" value="1"/>
</dbReference>
<evidence type="ECO:0008006" key="3">
    <source>
        <dbReference type="Google" id="ProtNLM"/>
    </source>
</evidence>
<protein>
    <recommendedName>
        <fullName evidence="3">Reverse transcriptase domain-containing protein</fullName>
    </recommendedName>
</protein>
<evidence type="ECO:0000313" key="1">
    <source>
        <dbReference type="EMBL" id="EYC20903.1"/>
    </source>
</evidence>
<comment type="caution">
    <text evidence="1">The sequence shown here is derived from an EMBL/GenBank/DDBJ whole genome shotgun (WGS) entry which is preliminary data.</text>
</comment>
<sequence>MRQVAEKDGFDIDGEALQMPLFADDVVLVASKPETLQSLLNEMCHLTESIGLKIHPGKTKWMKNVHCDDFEIKLNNQFVEVSTTHKSTTNCTHSALHTCLRAMTSLITLVACGCYLLAIAPSTEAVETTTKKNFVAICKKELGDKAINNPQARKMLFTEVQIAKGQWNNLMKYSCELEKLARNLVTEPPGIVGSKYRVTYDAGKGTLNLKSSVKKWKDQLQKMEKKTKVGCNFSKDDKQYKVACVFE</sequence>
<accession>A0A016V2E4</accession>
<name>A0A016V2E4_9BILA</name>
<gene>
    <name evidence="1" type="primary">Acey_s0020.g126</name>
    <name evidence="1" type="synonym">ASPR-s0020.g126</name>
    <name evidence="1" type="ORF">Y032_0020g126</name>
</gene>
<keyword evidence="2" id="KW-1185">Reference proteome</keyword>
<organism evidence="1 2">
    <name type="scientific">Ancylostoma ceylanicum</name>
    <dbReference type="NCBI Taxonomy" id="53326"/>
    <lineage>
        <taxon>Eukaryota</taxon>
        <taxon>Metazoa</taxon>
        <taxon>Ecdysozoa</taxon>
        <taxon>Nematoda</taxon>
        <taxon>Chromadorea</taxon>
        <taxon>Rhabditida</taxon>
        <taxon>Rhabditina</taxon>
        <taxon>Rhabditomorpha</taxon>
        <taxon>Strongyloidea</taxon>
        <taxon>Ancylostomatidae</taxon>
        <taxon>Ancylostomatinae</taxon>
        <taxon>Ancylostoma</taxon>
    </lineage>
</organism>
<dbReference type="InterPro" id="IPR035109">
    <property type="entry name" value="ASPR"/>
</dbReference>
<reference evidence="2" key="1">
    <citation type="journal article" date="2015" name="Nat. Genet.">
        <title>The genome and transcriptome of the zoonotic hookworm Ancylostoma ceylanicum identify infection-specific gene families.</title>
        <authorList>
            <person name="Schwarz E.M."/>
            <person name="Hu Y."/>
            <person name="Antoshechkin I."/>
            <person name="Miller M.M."/>
            <person name="Sternberg P.W."/>
            <person name="Aroian R.V."/>
        </authorList>
    </citation>
    <scope>NUCLEOTIDE SEQUENCE</scope>
    <source>
        <strain evidence="2">HY135</strain>
    </source>
</reference>